<evidence type="ECO:0000259" key="4">
    <source>
        <dbReference type="Pfam" id="PF08263"/>
    </source>
</evidence>
<organism evidence="5 6">
    <name type="scientific">Dyadobacter endophyticus</name>
    <dbReference type="NCBI Taxonomy" id="1749036"/>
    <lineage>
        <taxon>Bacteria</taxon>
        <taxon>Pseudomonadati</taxon>
        <taxon>Bacteroidota</taxon>
        <taxon>Cytophagia</taxon>
        <taxon>Cytophagales</taxon>
        <taxon>Spirosomataceae</taxon>
        <taxon>Dyadobacter</taxon>
    </lineage>
</organism>
<protein>
    <recommendedName>
        <fullName evidence="4">Leucine-rich repeat-containing N-terminal plant-type domain-containing protein</fullName>
    </recommendedName>
</protein>
<gene>
    <name evidence="5" type="ORF">GCM10007423_62400</name>
</gene>
<dbReference type="InterPro" id="IPR001611">
    <property type="entry name" value="Leu-rich_rpt"/>
</dbReference>
<comment type="similarity">
    <text evidence="2">Belongs to the polygalacturonase-inhibiting protein family.</text>
</comment>
<sequence length="547" mass="59539">MKHLLLAILLLSPVISFGQGSLESDRLALIALYNSTKGPEWLQKAGWNPNGNPGDSPCGWYGVTCEGGRVTGLDLSGSAIDGSLPPEIGNLDQLKTFIVDWTMIIDWETPEIPRYLPIPTEIGNLTNLEHLDLSGRNSEEPFMGGLPLPGPLPASLGNLTKLTYLDLSCSLVDLQYRGNMNGAIPATLGNLVNLKHLDLSNQVLSGAIPPELGNLTQLEYLNLTGANQFTGGIPATFNNLVNLKTLGLRYSNYCGFACYGTLSGPIPDLSGIPASASVEIAFNSFNFEGLDLNISRIDFYDNQAKIDINYNIGLKLLTAEAGGIIANNTYKWYRNNVLIATIVGNKNYNVTEDGTYYATVTNSAVPGLTLTTENEVVTTLPVTLVSFSVSNEGDQNNLAWKTSFESNSQGFDIERSWNGNNFEKVGFVAGHGDSNRGSDYSFIDRSPLFNSYYRLKQLDFDGRFAYSRVISVKSPDAEIVAYPNPAGDHFYLKNLKEKSEIIVRNPEGKIIGKRVAEPGKPVDTTNLTPGLYTITSPGVVQKIVIRK</sequence>
<keyword evidence="3" id="KW-0732">Signal</keyword>
<comment type="caution">
    <text evidence="5">The sequence shown here is derived from an EMBL/GenBank/DDBJ whole genome shotgun (WGS) entry which is preliminary data.</text>
</comment>
<feature type="domain" description="Leucine-rich repeat-containing N-terminal plant-type" evidence="4">
    <location>
        <begin position="23"/>
        <end position="65"/>
    </location>
</feature>
<comment type="subcellular location">
    <subcellularLocation>
        <location evidence="1">Cell envelope</location>
    </subcellularLocation>
</comment>
<name>A0ABQ1ZB99_9BACT</name>
<keyword evidence="6" id="KW-1185">Reference proteome</keyword>
<dbReference type="Pfam" id="PF08263">
    <property type="entry name" value="LRRNT_2"/>
    <property type="match status" value="1"/>
</dbReference>
<dbReference type="PANTHER" id="PTHR48059">
    <property type="entry name" value="POLYGALACTURONASE INHIBITOR 1"/>
    <property type="match status" value="1"/>
</dbReference>
<accession>A0ABQ1ZB99</accession>
<dbReference type="PANTHER" id="PTHR48059:SF30">
    <property type="entry name" value="OS06G0587000 PROTEIN"/>
    <property type="match status" value="1"/>
</dbReference>
<dbReference type="Proteomes" id="UP000600214">
    <property type="component" value="Unassembled WGS sequence"/>
</dbReference>
<dbReference type="InterPro" id="IPR051848">
    <property type="entry name" value="PGIP"/>
</dbReference>
<dbReference type="SUPFAM" id="SSF52058">
    <property type="entry name" value="L domain-like"/>
    <property type="match status" value="1"/>
</dbReference>
<feature type="chain" id="PRO_5045870821" description="Leucine-rich repeat-containing N-terminal plant-type domain-containing protein" evidence="3">
    <location>
        <begin position="19"/>
        <end position="547"/>
    </location>
</feature>
<dbReference type="EMBL" id="BMIA01000008">
    <property type="protein sequence ID" value="GGH55164.1"/>
    <property type="molecule type" value="Genomic_DNA"/>
</dbReference>
<dbReference type="Pfam" id="PF00560">
    <property type="entry name" value="LRR_1"/>
    <property type="match status" value="1"/>
</dbReference>
<evidence type="ECO:0000313" key="5">
    <source>
        <dbReference type="EMBL" id="GGH55164.1"/>
    </source>
</evidence>
<evidence type="ECO:0000256" key="1">
    <source>
        <dbReference type="ARBA" id="ARBA00004196"/>
    </source>
</evidence>
<reference evidence="6" key="1">
    <citation type="journal article" date="2019" name="Int. J. Syst. Evol. Microbiol.">
        <title>The Global Catalogue of Microorganisms (GCM) 10K type strain sequencing project: providing services to taxonomists for standard genome sequencing and annotation.</title>
        <authorList>
            <consortium name="The Broad Institute Genomics Platform"/>
            <consortium name="The Broad Institute Genome Sequencing Center for Infectious Disease"/>
            <person name="Wu L."/>
            <person name="Ma J."/>
        </authorList>
    </citation>
    <scope>NUCLEOTIDE SEQUENCE [LARGE SCALE GENOMIC DNA]</scope>
    <source>
        <strain evidence="6">CGMCC 1.15288</strain>
    </source>
</reference>
<dbReference type="InterPro" id="IPR013210">
    <property type="entry name" value="LRR_N_plant-typ"/>
</dbReference>
<dbReference type="RefSeq" id="WP_188939245.1">
    <property type="nucleotide sequence ID" value="NZ_BMIA01000008.1"/>
</dbReference>
<dbReference type="Gene3D" id="3.80.10.10">
    <property type="entry name" value="Ribonuclease Inhibitor"/>
    <property type="match status" value="1"/>
</dbReference>
<evidence type="ECO:0000256" key="3">
    <source>
        <dbReference type="SAM" id="SignalP"/>
    </source>
</evidence>
<evidence type="ECO:0000256" key="2">
    <source>
        <dbReference type="ARBA" id="ARBA00038043"/>
    </source>
</evidence>
<dbReference type="InterPro" id="IPR032675">
    <property type="entry name" value="LRR_dom_sf"/>
</dbReference>
<feature type="signal peptide" evidence="3">
    <location>
        <begin position="1"/>
        <end position="18"/>
    </location>
</feature>
<proteinExistence type="inferred from homology"/>
<evidence type="ECO:0000313" key="6">
    <source>
        <dbReference type="Proteomes" id="UP000600214"/>
    </source>
</evidence>